<feature type="region of interest" description="Disordered" evidence="1">
    <location>
        <begin position="82"/>
        <end position="118"/>
    </location>
</feature>
<evidence type="ECO:0000313" key="3">
    <source>
        <dbReference type="EMBL" id="WZI33228.1"/>
    </source>
</evidence>
<keyword evidence="2" id="KW-0812">Transmembrane</keyword>
<proteinExistence type="predicted"/>
<keyword evidence="2" id="KW-0472">Membrane</keyword>
<reference evidence="3" key="1">
    <citation type="journal article" date="2024" name="NPJ Biofilms Microbiomes">
        <title>Decoding the RNA viromes in shrew lungs along the eastern coast of China.</title>
        <authorList>
            <person name="Zhang J.T."/>
            <person name="Hu Z.Y."/>
            <person name="Tang F."/>
            <person name="Liu Y.T."/>
            <person name="Tan W.L."/>
            <person name="Ma X.F."/>
            <person name="Zhang Y.F."/>
            <person name="Si G.Q."/>
            <person name="Zhang L."/>
            <person name="Zhang M.Q."/>
            <person name="Peng C."/>
            <person name="Fu B.K."/>
            <person name="Fang L.Q."/>
            <person name="Zhang X.A."/>
            <person name="Liu W."/>
        </authorList>
    </citation>
    <scope>NUCLEOTIDE SEQUENCE</scope>
    <source>
        <strain evidence="3">Para_5</strain>
    </source>
</reference>
<protein>
    <recommendedName>
        <fullName evidence="4">Movement protein</fullName>
    </recommendedName>
</protein>
<reference evidence="3" key="2">
    <citation type="submission" date="2024-01" db="EMBL/GenBank/DDBJ databases">
        <authorList>
            <person name="Zhang X.-A."/>
            <person name="Zhang J.-T."/>
            <person name="Hu Z.-Y."/>
            <person name="Liu W."/>
        </authorList>
    </citation>
    <scope>NUCLEOTIDE SEQUENCE</scope>
    <source>
        <strain evidence="3">Para_5</strain>
    </source>
</reference>
<dbReference type="EMBL" id="PP272533">
    <property type="protein sequence ID" value="WZI33228.1"/>
    <property type="molecule type" value="Viral_cRNA"/>
</dbReference>
<evidence type="ECO:0000256" key="2">
    <source>
        <dbReference type="SAM" id="Phobius"/>
    </source>
</evidence>
<accession>A0AB38ZJS2</accession>
<sequence length="118" mass="14169">MNPPIYEVPYEWRYMRQPETTNRDRNSTQIPNKRFPIYYFLLFIIACFLIFILGYTVIYLLYCTGKDNPGYTFEDRGTFKEVGGREEQIADQPRTDPYFTPGRRSNHRRSNCQDKHLP</sequence>
<organism evidence="3">
    <name type="scientific">Jingmen Crocidura shantungensis henipavirus 1</name>
    <dbReference type="NCBI Taxonomy" id="2928971"/>
    <lineage>
        <taxon>Viruses</taxon>
        <taxon>Riboviria</taxon>
        <taxon>Orthornavirae</taxon>
        <taxon>Negarnaviricota</taxon>
        <taxon>Haploviricotina</taxon>
        <taxon>Monjiviricetes</taxon>
        <taxon>Mononegavirales</taxon>
        <taxon>Paramyxoviridae</taxon>
        <taxon>Orthoparamyxovirinae</taxon>
        <taxon>Parahenipavirus</taxon>
        <taxon>Parahenipavirus jingmenense</taxon>
    </lineage>
</organism>
<name>A0AB38ZJS2_9MONO</name>
<keyword evidence="2" id="KW-1133">Transmembrane helix</keyword>
<evidence type="ECO:0008006" key="4">
    <source>
        <dbReference type="Google" id="ProtNLM"/>
    </source>
</evidence>
<feature type="transmembrane region" description="Helical" evidence="2">
    <location>
        <begin position="37"/>
        <end position="62"/>
    </location>
</feature>
<evidence type="ECO:0000256" key="1">
    <source>
        <dbReference type="SAM" id="MobiDB-lite"/>
    </source>
</evidence>